<keyword evidence="2" id="KW-1185">Reference proteome</keyword>
<reference evidence="1" key="1">
    <citation type="submission" date="2021-01" db="EMBL/GenBank/DDBJ databases">
        <authorList>
            <consortium name="Genoscope - CEA"/>
            <person name="William W."/>
        </authorList>
    </citation>
    <scope>NUCLEOTIDE SEQUENCE</scope>
</reference>
<dbReference type="OMA" id="CTMAIDQ"/>
<protein>
    <submittedName>
        <fullName evidence="1">Uncharacterized protein</fullName>
    </submittedName>
</protein>
<dbReference type="AlphaFoldDB" id="A0A8S1N644"/>
<dbReference type="Proteomes" id="UP000688137">
    <property type="component" value="Unassembled WGS sequence"/>
</dbReference>
<name>A0A8S1N644_PARPR</name>
<evidence type="ECO:0000313" key="2">
    <source>
        <dbReference type="Proteomes" id="UP000688137"/>
    </source>
</evidence>
<dbReference type="EMBL" id="CAJJDM010000077">
    <property type="protein sequence ID" value="CAD8085246.1"/>
    <property type="molecule type" value="Genomic_DNA"/>
</dbReference>
<proteinExistence type="predicted"/>
<comment type="caution">
    <text evidence="1">The sequence shown here is derived from an EMBL/GenBank/DDBJ whole genome shotgun (WGS) entry which is preliminary data.</text>
</comment>
<sequence>MKNSALGPKLILSRAQVDDTEDIPEEPEDFETIIVEKKKIKYKAMREDRFDAKGRQIKQGTGYGIHFDNFITVCVFDPSEEVVQIKDTLSNCTMAIDQSKINPRLDIKYKAENVGNEIILFSILKKQKNK</sequence>
<gene>
    <name evidence="1" type="ORF">PPRIM_AZ9-3.1.T0740039</name>
</gene>
<evidence type="ECO:0000313" key="1">
    <source>
        <dbReference type="EMBL" id="CAD8085246.1"/>
    </source>
</evidence>
<accession>A0A8S1N644</accession>
<organism evidence="1 2">
    <name type="scientific">Paramecium primaurelia</name>
    <dbReference type="NCBI Taxonomy" id="5886"/>
    <lineage>
        <taxon>Eukaryota</taxon>
        <taxon>Sar</taxon>
        <taxon>Alveolata</taxon>
        <taxon>Ciliophora</taxon>
        <taxon>Intramacronucleata</taxon>
        <taxon>Oligohymenophorea</taxon>
        <taxon>Peniculida</taxon>
        <taxon>Parameciidae</taxon>
        <taxon>Paramecium</taxon>
    </lineage>
</organism>